<name>A0A1I4REK3_9RHOB</name>
<dbReference type="SUPFAM" id="SSF51294">
    <property type="entry name" value="Hedgehog/intein (Hint) domain"/>
    <property type="match status" value="1"/>
</dbReference>
<dbReference type="EMBL" id="FOTQ01000008">
    <property type="protein sequence ID" value="SFM50712.1"/>
    <property type="molecule type" value="Genomic_DNA"/>
</dbReference>
<reference evidence="2 3" key="1">
    <citation type="submission" date="2016-10" db="EMBL/GenBank/DDBJ databases">
        <authorList>
            <person name="de Groot N.N."/>
        </authorList>
    </citation>
    <scope>NUCLEOTIDE SEQUENCE [LARGE SCALE GENOMIC DNA]</scope>
    <source>
        <strain evidence="2 3">DSM 15283</strain>
    </source>
</reference>
<dbReference type="OrthoDB" id="7685535at2"/>
<organism evidence="2 3">
    <name type="scientific">Shimia aestuarii</name>
    <dbReference type="NCBI Taxonomy" id="254406"/>
    <lineage>
        <taxon>Bacteria</taxon>
        <taxon>Pseudomonadati</taxon>
        <taxon>Pseudomonadota</taxon>
        <taxon>Alphaproteobacteria</taxon>
        <taxon>Rhodobacterales</taxon>
        <taxon>Roseobacteraceae</taxon>
    </lineage>
</organism>
<dbReference type="STRING" id="254406.SAMN04488042_10848"/>
<evidence type="ECO:0000313" key="2">
    <source>
        <dbReference type="EMBL" id="SFM50712.1"/>
    </source>
</evidence>
<feature type="domain" description="Hedgehog/Intein (Hint)" evidence="1">
    <location>
        <begin position="33"/>
        <end position="164"/>
    </location>
</feature>
<protein>
    <submittedName>
        <fullName evidence="2">Hint domain-containing protein</fullName>
    </submittedName>
</protein>
<dbReference type="RefSeq" id="WP_093095291.1">
    <property type="nucleotide sequence ID" value="NZ_FOTQ01000008.1"/>
</dbReference>
<dbReference type="AlphaFoldDB" id="A0A1I4REK3"/>
<dbReference type="Pfam" id="PF13403">
    <property type="entry name" value="Hint_2"/>
    <property type="match status" value="1"/>
</dbReference>
<proteinExistence type="predicted"/>
<sequence>MFGIKRNARRRDVEAGRHRSLNDPVVTGAGCGLIEGTRVAGRGGWVPIEHLSVGDEVLTFDHGFQKLTALIRDEAWSEEKLCPKVLWPLVVPAGTLDNREDLWVLPHQGVLIECEDVSDAHGDPYAVAPGAALEVLPGVHRQQPGGSADAFMPVFDQDQMIFANHGGLMFCPSHWGLREGLLPMNNGVTGYRMLTVGAAKALLEVMLDAGDDVAVA</sequence>
<dbReference type="InterPro" id="IPR036844">
    <property type="entry name" value="Hint_dom_sf"/>
</dbReference>
<evidence type="ECO:0000259" key="1">
    <source>
        <dbReference type="Pfam" id="PF13403"/>
    </source>
</evidence>
<dbReference type="Proteomes" id="UP000199144">
    <property type="component" value="Unassembled WGS sequence"/>
</dbReference>
<keyword evidence="3" id="KW-1185">Reference proteome</keyword>
<gene>
    <name evidence="2" type="ORF">SAMN04488042_10848</name>
</gene>
<dbReference type="InterPro" id="IPR028992">
    <property type="entry name" value="Hedgehog/Intein_dom"/>
</dbReference>
<accession>A0A1I4REK3</accession>
<evidence type="ECO:0000313" key="3">
    <source>
        <dbReference type="Proteomes" id="UP000199144"/>
    </source>
</evidence>